<reference evidence="1" key="1">
    <citation type="submission" date="2021-02" db="EMBL/GenBank/DDBJ databases">
        <authorList>
            <person name="Nowell W R."/>
        </authorList>
    </citation>
    <scope>NUCLEOTIDE SEQUENCE</scope>
</reference>
<evidence type="ECO:0000313" key="1">
    <source>
        <dbReference type="EMBL" id="CAF1687144.1"/>
    </source>
</evidence>
<dbReference type="EMBL" id="CAJNOR010017303">
    <property type="protein sequence ID" value="CAF1687144.1"/>
    <property type="molecule type" value="Genomic_DNA"/>
</dbReference>
<evidence type="ECO:0000313" key="2">
    <source>
        <dbReference type="Proteomes" id="UP000663828"/>
    </source>
</evidence>
<gene>
    <name evidence="1" type="ORF">XAT740_LOCUS62263</name>
</gene>
<keyword evidence="2" id="KW-1185">Reference proteome</keyword>
<dbReference type="Proteomes" id="UP000663828">
    <property type="component" value="Unassembled WGS sequence"/>
</dbReference>
<protein>
    <submittedName>
        <fullName evidence="1">Uncharacterized protein</fullName>
    </submittedName>
</protein>
<proteinExistence type="predicted"/>
<feature type="non-terminal residue" evidence="1">
    <location>
        <position position="1"/>
    </location>
</feature>
<dbReference type="AlphaFoldDB" id="A0A816HFQ4"/>
<accession>A0A816HFQ4</accession>
<name>A0A816HFQ4_ADIRI</name>
<comment type="caution">
    <text evidence="1">The sequence shown here is derived from an EMBL/GenBank/DDBJ whole genome shotgun (WGS) entry which is preliminary data.</text>
</comment>
<organism evidence="1 2">
    <name type="scientific">Adineta ricciae</name>
    <name type="common">Rotifer</name>
    <dbReference type="NCBI Taxonomy" id="249248"/>
    <lineage>
        <taxon>Eukaryota</taxon>
        <taxon>Metazoa</taxon>
        <taxon>Spiralia</taxon>
        <taxon>Gnathifera</taxon>
        <taxon>Rotifera</taxon>
        <taxon>Eurotatoria</taxon>
        <taxon>Bdelloidea</taxon>
        <taxon>Adinetida</taxon>
        <taxon>Adinetidae</taxon>
        <taxon>Adineta</taxon>
    </lineage>
</organism>
<sequence>FRFWVWSYSIYLEKRAKILKSHQDQNHIKTKTAKTYTAKTKSSNPKSHLRRIVPWQCRFHRLDVTKQNEHEQDPCAS</sequence>